<dbReference type="PANTHER" id="PTHR45957:SF1">
    <property type="entry name" value="ANAPHASE-PROMOTING COMPLEX SUBUNIT 2"/>
    <property type="match status" value="1"/>
</dbReference>
<proteinExistence type="inferred from homology"/>
<dbReference type="EMBL" id="GL379824">
    <property type="protein sequence ID" value="EGT48867.1"/>
    <property type="molecule type" value="Genomic_DNA"/>
</dbReference>
<dbReference type="eggNOG" id="KOG2165">
    <property type="taxonomic scope" value="Eukaryota"/>
</dbReference>
<dbReference type="InterPro" id="IPR014786">
    <property type="entry name" value="ANAPC2_C"/>
</dbReference>
<evidence type="ECO:0000259" key="8">
    <source>
        <dbReference type="PROSITE" id="PS50069"/>
    </source>
</evidence>
<evidence type="ECO:0000313" key="10">
    <source>
        <dbReference type="Proteomes" id="UP000008068"/>
    </source>
</evidence>
<evidence type="ECO:0000313" key="9">
    <source>
        <dbReference type="EMBL" id="EGT48867.1"/>
    </source>
</evidence>
<dbReference type="GO" id="GO:0005680">
    <property type="term" value="C:anaphase-promoting complex"/>
    <property type="evidence" value="ECO:0007669"/>
    <property type="project" value="TreeGrafter"/>
</dbReference>
<dbReference type="Gene3D" id="1.10.10.10">
    <property type="entry name" value="Winged helix-like DNA-binding domain superfamily/Winged helix DNA-binding domain"/>
    <property type="match status" value="1"/>
</dbReference>
<dbReference type="PANTHER" id="PTHR45957">
    <property type="entry name" value="ANAPHASE-PROMOTING COMPLEX SUBUNIT 2"/>
    <property type="match status" value="1"/>
</dbReference>
<feature type="compositionally biased region" description="Acidic residues" evidence="7">
    <location>
        <begin position="628"/>
        <end position="639"/>
    </location>
</feature>
<dbReference type="InParanoid" id="G0N0F2"/>
<dbReference type="InterPro" id="IPR036388">
    <property type="entry name" value="WH-like_DNA-bd_sf"/>
</dbReference>
<dbReference type="GO" id="GO:0006511">
    <property type="term" value="P:ubiquitin-dependent protein catabolic process"/>
    <property type="evidence" value="ECO:0007669"/>
    <property type="project" value="InterPro"/>
</dbReference>
<evidence type="ECO:0000256" key="6">
    <source>
        <dbReference type="PROSITE-ProRule" id="PRU00330"/>
    </source>
</evidence>
<dbReference type="InterPro" id="IPR016158">
    <property type="entry name" value="Cullin_homology"/>
</dbReference>
<dbReference type="HOGENOM" id="CLU_380467_0_0_1"/>
<accession>G0N0F2</accession>
<evidence type="ECO:0000256" key="1">
    <source>
        <dbReference type="ARBA" id="ARBA00016068"/>
    </source>
</evidence>
<dbReference type="GO" id="GO:0007091">
    <property type="term" value="P:metaphase/anaphase transition of mitotic cell cycle"/>
    <property type="evidence" value="ECO:0007669"/>
    <property type="project" value="TreeGrafter"/>
</dbReference>
<dbReference type="PROSITE" id="PS50069">
    <property type="entry name" value="CULLIN_2"/>
    <property type="match status" value="1"/>
</dbReference>
<dbReference type="GO" id="GO:0070979">
    <property type="term" value="P:protein K11-linked ubiquitination"/>
    <property type="evidence" value="ECO:0007669"/>
    <property type="project" value="TreeGrafter"/>
</dbReference>
<feature type="domain" description="Cullin family profile" evidence="8">
    <location>
        <begin position="401"/>
        <end position="593"/>
    </location>
</feature>
<keyword evidence="2" id="KW-0132">Cell division</keyword>
<feature type="region of interest" description="Disordered" evidence="7">
    <location>
        <begin position="615"/>
        <end position="639"/>
    </location>
</feature>
<evidence type="ECO:0000256" key="5">
    <source>
        <dbReference type="ARBA" id="ARBA00023306"/>
    </source>
</evidence>
<name>G0N0F2_CAEBE</name>
<evidence type="ECO:0000256" key="2">
    <source>
        <dbReference type="ARBA" id="ARBA00022618"/>
    </source>
</evidence>
<dbReference type="OrthoDB" id="5581181at2759"/>
<dbReference type="Proteomes" id="UP000008068">
    <property type="component" value="Unassembled WGS sequence"/>
</dbReference>
<dbReference type="SMART" id="SM01013">
    <property type="entry name" value="APC2"/>
    <property type="match status" value="1"/>
</dbReference>
<keyword evidence="5" id="KW-0131">Cell cycle</keyword>
<dbReference type="FunFam" id="1.10.10.10:FF:001240">
    <property type="entry name" value="Anaphase-promoting complex subunit 2"/>
    <property type="match status" value="1"/>
</dbReference>
<dbReference type="GO" id="GO:0051301">
    <property type="term" value="P:cell division"/>
    <property type="evidence" value="ECO:0007669"/>
    <property type="project" value="UniProtKB-KW"/>
</dbReference>
<organism evidence="10">
    <name type="scientific">Caenorhabditis brenneri</name>
    <name type="common">Nematode worm</name>
    <dbReference type="NCBI Taxonomy" id="135651"/>
    <lineage>
        <taxon>Eukaryota</taxon>
        <taxon>Metazoa</taxon>
        <taxon>Ecdysozoa</taxon>
        <taxon>Nematoda</taxon>
        <taxon>Chromadorea</taxon>
        <taxon>Rhabditida</taxon>
        <taxon>Rhabditina</taxon>
        <taxon>Rhabditomorpha</taxon>
        <taxon>Rhabditoidea</taxon>
        <taxon>Rhabditidae</taxon>
        <taxon>Peloderinae</taxon>
        <taxon>Caenorhabditis</taxon>
    </lineage>
</organism>
<dbReference type="InterPro" id="IPR057975">
    <property type="entry name" value="TPR_ANAPC2"/>
</dbReference>
<protein>
    <recommendedName>
        <fullName evidence="1">Anaphase-promoting complex subunit 2</fullName>
    </recommendedName>
</protein>
<dbReference type="FunCoup" id="G0N0F2">
    <property type="interactions" value="2463"/>
</dbReference>
<dbReference type="SUPFAM" id="SSF75632">
    <property type="entry name" value="Cullin homology domain"/>
    <property type="match status" value="1"/>
</dbReference>
<reference evidence="10" key="1">
    <citation type="submission" date="2011-07" db="EMBL/GenBank/DDBJ databases">
        <authorList>
            <consortium name="Caenorhabditis brenneri Sequencing and Analysis Consortium"/>
            <person name="Wilson R.K."/>
        </authorList>
    </citation>
    <scope>NUCLEOTIDE SEQUENCE [LARGE SCALE GENOMIC DNA]</scope>
    <source>
        <strain evidence="10">PB2801</strain>
    </source>
</reference>
<dbReference type="OMA" id="AAKWQES"/>
<gene>
    <name evidence="9" type="primary">Cbn-apc-2</name>
    <name evidence="9" type="ORF">CAEBREN_26161</name>
</gene>
<dbReference type="InterPro" id="IPR044554">
    <property type="entry name" value="ANAPC2"/>
</dbReference>
<dbReference type="Pfam" id="PF25773">
    <property type="entry name" value="TPR_ANAPC2"/>
    <property type="match status" value="1"/>
</dbReference>
<evidence type="ECO:0000256" key="3">
    <source>
        <dbReference type="ARBA" id="ARBA00022776"/>
    </source>
</evidence>
<dbReference type="AlphaFoldDB" id="G0N0F2"/>
<keyword evidence="10" id="KW-1185">Reference proteome</keyword>
<comment type="similarity">
    <text evidence="6">Belongs to the cullin family.</text>
</comment>
<dbReference type="Gene3D" id="3.30.230.130">
    <property type="entry name" value="Cullin, Chain C, Domain 2"/>
    <property type="match status" value="1"/>
</dbReference>
<dbReference type="SMART" id="SM00182">
    <property type="entry name" value="CULLIN"/>
    <property type="match status" value="1"/>
</dbReference>
<dbReference type="Gene3D" id="1.20.1310.10">
    <property type="entry name" value="Cullin Repeats"/>
    <property type="match status" value="1"/>
</dbReference>
<dbReference type="InterPro" id="IPR036317">
    <property type="entry name" value="Cullin_homology_sf"/>
</dbReference>
<dbReference type="STRING" id="135651.G0N0F2"/>
<dbReference type="GO" id="GO:0031625">
    <property type="term" value="F:ubiquitin protein ligase binding"/>
    <property type="evidence" value="ECO:0007669"/>
    <property type="project" value="InterPro"/>
</dbReference>
<sequence length="728" mass="84102">MSIFDRMTDSKETTMKFRAFCISKKKEVWDALILHAKESKHIEKVYDMTTVLQRVQQEILLYAMENGVGKPDIYDAAELIFPLAMQKVVIKVLKPYFFSHWANFRLAGFLPTRKIDHGIVLREELYTPERKAVCEQYVTDFNAFVNELKCGILNANRHMKPAISLYIRELAAALVMHEKAAFDDELRCSMLQEIMESLRIWASMVTMEEAFHLIKDTVYKDVQKMLSRNAYEMVAVNFPVKFREIITMKYCLHQTNNYGREELTMNLIHNAQTRLLVASVDTKTILEAYAACVESLREMDNSCVVMHKVCGVIREYLKKRPDTVQQIISYITSNKKNELEKDMSKTVRSAMMDEDELRGVNDEFLPENMETMGWQHWMPNPTDATVGDGAPGRQGVDVFNMLVSVYGSKELFVKEYRLLLAERLSGSENKDPFFEKRYLDLLKLRFQYSELQHCEVMLRDVMHSQEIDEVVEATREPHFVPISSCITSKHYWPKLETETTEATLPAACQEALQNYKSTFVQSKRDRTVEFYKTVGCLEVSIELDGVQVDRTIPNIYAHALFLFLEAETWTTNEVVNRLKVTVVNAKKRLEWLTKQGFLMMNPIVSSDTWHLTKNANSILPNRPGTPEPGEEEDVEPEDNSEMIDALEQYWGYTRNYIANHAPNGEVKAERMHRVYRMFGSPTSAGPNLDHVTAFLQRKVALGLLTCINGSYRVVREDAKKKNTREGEN</sequence>
<keyword evidence="4" id="KW-0833">Ubl conjugation pathway</keyword>
<evidence type="ECO:0000256" key="4">
    <source>
        <dbReference type="ARBA" id="ARBA00022786"/>
    </source>
</evidence>
<evidence type="ECO:0000256" key="7">
    <source>
        <dbReference type="SAM" id="MobiDB-lite"/>
    </source>
</evidence>
<keyword evidence="3" id="KW-0498">Mitosis</keyword>